<dbReference type="Gene3D" id="3.40.80.10">
    <property type="entry name" value="Peptidoglycan recognition protein-like"/>
    <property type="match status" value="1"/>
</dbReference>
<evidence type="ECO:0000256" key="2">
    <source>
        <dbReference type="ARBA" id="ARBA00032390"/>
    </source>
</evidence>
<dbReference type="GO" id="GO:0008745">
    <property type="term" value="F:N-acetylmuramoyl-L-alanine amidase activity"/>
    <property type="evidence" value="ECO:0007669"/>
    <property type="project" value="InterPro"/>
</dbReference>
<proteinExistence type="predicted"/>
<keyword evidence="5" id="KW-1185">Reference proteome</keyword>
<dbReference type="Pfam" id="PF01510">
    <property type="entry name" value="Amidase_2"/>
    <property type="match status" value="1"/>
</dbReference>
<accession>A0A9X3LCL2</accession>
<evidence type="ECO:0000313" key="5">
    <source>
        <dbReference type="Proteomes" id="UP001152172"/>
    </source>
</evidence>
<dbReference type="CDD" id="cd06583">
    <property type="entry name" value="PGRP"/>
    <property type="match status" value="1"/>
</dbReference>
<protein>
    <recommendedName>
        <fullName evidence="2">Autolysin</fullName>
    </recommendedName>
    <alternativeName>
        <fullName evidence="1">Cell wall hydrolase</fullName>
    </alternativeName>
</protein>
<organism evidence="4 5">
    <name type="scientific">Psychrobacillus psychrodurans</name>
    <dbReference type="NCBI Taxonomy" id="126157"/>
    <lineage>
        <taxon>Bacteria</taxon>
        <taxon>Bacillati</taxon>
        <taxon>Bacillota</taxon>
        <taxon>Bacilli</taxon>
        <taxon>Bacillales</taxon>
        <taxon>Bacillaceae</taxon>
        <taxon>Psychrobacillus</taxon>
    </lineage>
</organism>
<sequence>MVKIQDIRNKVAPSKTKRKISQITKIARHHSATTSGDYFAFWNNRWKDLGWGKGGYHEIILTDGTVQLCYDPIYPTNGIGNHNTNTYHICVVGNGAFTAAQERAFEERCLLAIQNYSLSVDDVLGHNEFSGTATSCPGVNMDSVRKRLEALLAPKQVGGISTDKIMWGKTELKLGQKGKITVLQDINVWEDSPHESGKIIHTRTLEKG</sequence>
<evidence type="ECO:0000313" key="4">
    <source>
        <dbReference type="EMBL" id="MCZ8535493.1"/>
    </source>
</evidence>
<name>A0A9X3LCL2_9BACI</name>
<dbReference type="Proteomes" id="UP001152172">
    <property type="component" value="Unassembled WGS sequence"/>
</dbReference>
<comment type="caution">
    <text evidence="4">The sequence shown here is derived from an EMBL/GenBank/DDBJ whole genome shotgun (WGS) entry which is preliminary data.</text>
</comment>
<dbReference type="InterPro" id="IPR002502">
    <property type="entry name" value="Amidase_domain"/>
</dbReference>
<feature type="domain" description="N-acetylmuramoyl-L-alanine amidase" evidence="3">
    <location>
        <begin position="12"/>
        <end position="138"/>
    </location>
</feature>
<dbReference type="SUPFAM" id="SSF55846">
    <property type="entry name" value="N-acetylmuramoyl-L-alanine amidase-like"/>
    <property type="match status" value="1"/>
</dbReference>
<gene>
    <name evidence="4" type="ORF">M9R61_19535</name>
</gene>
<dbReference type="RefSeq" id="WP_269923455.1">
    <property type="nucleotide sequence ID" value="NZ_JAMKBI010000025.1"/>
</dbReference>
<evidence type="ECO:0000256" key="1">
    <source>
        <dbReference type="ARBA" id="ARBA00030881"/>
    </source>
</evidence>
<dbReference type="InterPro" id="IPR036505">
    <property type="entry name" value="Amidase/PGRP_sf"/>
</dbReference>
<reference evidence="4" key="1">
    <citation type="submission" date="2022-05" db="EMBL/GenBank/DDBJ databases">
        <authorList>
            <person name="Colautti A."/>
            <person name="Iacumin L."/>
        </authorList>
    </citation>
    <scope>NUCLEOTIDE SEQUENCE</scope>
    <source>
        <strain evidence="4">DSM 30747</strain>
    </source>
</reference>
<dbReference type="AlphaFoldDB" id="A0A9X3LCL2"/>
<dbReference type="GO" id="GO:0009253">
    <property type="term" value="P:peptidoglycan catabolic process"/>
    <property type="evidence" value="ECO:0007669"/>
    <property type="project" value="InterPro"/>
</dbReference>
<evidence type="ECO:0000259" key="3">
    <source>
        <dbReference type="SMART" id="SM00644"/>
    </source>
</evidence>
<dbReference type="EMBL" id="JAMKBI010000025">
    <property type="protein sequence ID" value="MCZ8535493.1"/>
    <property type="molecule type" value="Genomic_DNA"/>
</dbReference>
<dbReference type="SMART" id="SM00644">
    <property type="entry name" value="Ami_2"/>
    <property type="match status" value="1"/>
</dbReference>